<name>A0A8S5PIJ3_9CAUD</name>
<sequence length="31" mass="3398">MLDEGGCTRQRDGFNSRPSFAKNKKTGGIII</sequence>
<proteinExistence type="predicted"/>
<protein>
    <submittedName>
        <fullName evidence="2">Uncharacterized protein</fullName>
    </submittedName>
</protein>
<dbReference type="EMBL" id="BK015443">
    <property type="protein sequence ID" value="DAE06878.1"/>
    <property type="molecule type" value="Genomic_DNA"/>
</dbReference>
<accession>A0A8S5PIJ3</accession>
<organism evidence="2">
    <name type="scientific">Siphoviridae sp. ctL0q1</name>
    <dbReference type="NCBI Taxonomy" id="2825449"/>
    <lineage>
        <taxon>Viruses</taxon>
        <taxon>Duplodnaviria</taxon>
        <taxon>Heunggongvirae</taxon>
        <taxon>Uroviricota</taxon>
        <taxon>Caudoviricetes</taxon>
    </lineage>
</organism>
<evidence type="ECO:0000313" key="2">
    <source>
        <dbReference type="EMBL" id="DAE06878.1"/>
    </source>
</evidence>
<reference evidence="2" key="1">
    <citation type="journal article" date="2021" name="Proc. Natl. Acad. Sci. U.S.A.">
        <title>A Catalog of Tens of Thousands of Viruses from Human Metagenomes Reveals Hidden Associations with Chronic Diseases.</title>
        <authorList>
            <person name="Tisza M.J."/>
            <person name="Buck C.B."/>
        </authorList>
    </citation>
    <scope>NUCLEOTIDE SEQUENCE</scope>
    <source>
        <strain evidence="2">CtL0q1</strain>
    </source>
</reference>
<feature type="region of interest" description="Disordered" evidence="1">
    <location>
        <begin position="1"/>
        <end position="31"/>
    </location>
</feature>
<evidence type="ECO:0000256" key="1">
    <source>
        <dbReference type="SAM" id="MobiDB-lite"/>
    </source>
</evidence>